<feature type="transmembrane region" description="Helical" evidence="7">
    <location>
        <begin position="60"/>
        <end position="78"/>
    </location>
</feature>
<dbReference type="STRING" id="1196031.A361_02120"/>
<reference evidence="10 11" key="1">
    <citation type="submission" date="2016-04" db="EMBL/GenBank/DDBJ databases">
        <title>Complete genome sequence of Bacillus oceanisediminis strain 2691.</title>
        <authorList>
            <person name="Jeong H."/>
            <person name="Kim H.J."/>
            <person name="Lee D.-W."/>
        </authorList>
    </citation>
    <scope>NUCLEOTIDE SEQUENCE [LARGE SCALE GENOMIC DNA]</scope>
    <source>
        <strain evidence="10 11">2691</strain>
    </source>
</reference>
<sequence>MYLSITVKMAVGLVALLAVTRILGKKELSQVTPFDFVYAVVLGGIIEETIYDEKITTLQVIYSALLWGAFIYIIEILAKKKNIFRAILKGRESVLVKDGKLNVKEMEKNHLEMEQLRTMLRQKGIFSMNEVKYAYLETNGGLSVMKYQKQEPVTPELMKLEVKEKKPSTLLIDEGEVVEDGIKLLGKDGDWLRESIKTEGYHNIKDIFCAEWSEEEGFYIVSYKK</sequence>
<evidence type="ECO:0000256" key="7">
    <source>
        <dbReference type="SAM" id="Phobius"/>
    </source>
</evidence>
<evidence type="ECO:0000256" key="5">
    <source>
        <dbReference type="ARBA" id="ARBA00022989"/>
    </source>
</evidence>
<keyword evidence="4 7" id="KW-0812">Transmembrane</keyword>
<protein>
    <recommendedName>
        <fullName evidence="12">DUF421 domain-containing protein</fullName>
    </recommendedName>
</protein>
<name>A0A160M6D4_9BACI</name>
<comment type="similarity">
    <text evidence="2">Belongs to the UPF0702 family.</text>
</comment>
<dbReference type="Proteomes" id="UP000077856">
    <property type="component" value="Chromosome"/>
</dbReference>
<dbReference type="PANTHER" id="PTHR34582">
    <property type="entry name" value="UPF0702 TRANSMEMBRANE PROTEIN YCAP"/>
    <property type="match status" value="1"/>
</dbReference>
<keyword evidence="6 7" id="KW-0472">Membrane</keyword>
<evidence type="ECO:0000256" key="2">
    <source>
        <dbReference type="ARBA" id="ARBA00006448"/>
    </source>
</evidence>
<evidence type="ECO:0000313" key="11">
    <source>
        <dbReference type="Proteomes" id="UP000077856"/>
    </source>
</evidence>
<dbReference type="InterPro" id="IPR023090">
    <property type="entry name" value="UPF0702_alpha/beta_dom_sf"/>
</dbReference>
<evidence type="ECO:0000256" key="3">
    <source>
        <dbReference type="ARBA" id="ARBA00022475"/>
    </source>
</evidence>
<feature type="domain" description="YetF-like N-terminal transmembrane" evidence="9">
    <location>
        <begin position="2"/>
        <end position="77"/>
    </location>
</feature>
<evidence type="ECO:0000256" key="1">
    <source>
        <dbReference type="ARBA" id="ARBA00004651"/>
    </source>
</evidence>
<dbReference type="Pfam" id="PF20730">
    <property type="entry name" value="YetF_N"/>
    <property type="match status" value="1"/>
</dbReference>
<evidence type="ECO:0000259" key="8">
    <source>
        <dbReference type="Pfam" id="PF04239"/>
    </source>
</evidence>
<organism evidence="10 11">
    <name type="scientific">Cytobacillus oceanisediminis 2691</name>
    <dbReference type="NCBI Taxonomy" id="1196031"/>
    <lineage>
        <taxon>Bacteria</taxon>
        <taxon>Bacillati</taxon>
        <taxon>Bacillota</taxon>
        <taxon>Bacilli</taxon>
        <taxon>Bacillales</taxon>
        <taxon>Bacillaceae</taxon>
        <taxon>Cytobacillus</taxon>
    </lineage>
</organism>
<proteinExistence type="inferred from homology"/>
<dbReference type="AlphaFoldDB" id="A0A160M6D4"/>
<keyword evidence="3" id="KW-1003">Cell membrane</keyword>
<dbReference type="PANTHER" id="PTHR34582:SF5">
    <property type="entry name" value="UPF0702 TRANSMEMBRANE PROTEIN YETF"/>
    <property type="match status" value="1"/>
</dbReference>
<dbReference type="RefSeq" id="WP_009335934.1">
    <property type="nucleotide sequence ID" value="NZ_CP015506.1"/>
</dbReference>
<dbReference type="EMBL" id="CP015506">
    <property type="protein sequence ID" value="AND37989.1"/>
    <property type="molecule type" value="Genomic_DNA"/>
</dbReference>
<dbReference type="Pfam" id="PF04239">
    <property type="entry name" value="DUF421"/>
    <property type="match status" value="1"/>
</dbReference>
<evidence type="ECO:0000259" key="9">
    <source>
        <dbReference type="Pfam" id="PF20730"/>
    </source>
</evidence>
<feature type="domain" description="YetF C-terminal" evidence="8">
    <location>
        <begin position="80"/>
        <end position="213"/>
    </location>
</feature>
<dbReference type="Gene3D" id="3.30.240.20">
    <property type="entry name" value="bsu07140 like domains"/>
    <property type="match status" value="2"/>
</dbReference>
<evidence type="ECO:0008006" key="12">
    <source>
        <dbReference type="Google" id="ProtNLM"/>
    </source>
</evidence>
<dbReference type="GO" id="GO:0005886">
    <property type="term" value="C:plasma membrane"/>
    <property type="evidence" value="ECO:0007669"/>
    <property type="project" value="UniProtKB-SubCell"/>
</dbReference>
<keyword evidence="5 7" id="KW-1133">Transmembrane helix</keyword>
<dbReference type="InterPro" id="IPR007353">
    <property type="entry name" value="DUF421"/>
</dbReference>
<dbReference type="eggNOG" id="COG2323">
    <property type="taxonomic scope" value="Bacteria"/>
</dbReference>
<dbReference type="KEGG" id="bon:A361_02120"/>
<accession>A0A160M6D4</accession>
<evidence type="ECO:0000256" key="6">
    <source>
        <dbReference type="ARBA" id="ARBA00023136"/>
    </source>
</evidence>
<evidence type="ECO:0000313" key="10">
    <source>
        <dbReference type="EMBL" id="AND37989.1"/>
    </source>
</evidence>
<evidence type="ECO:0000256" key="4">
    <source>
        <dbReference type="ARBA" id="ARBA00022692"/>
    </source>
</evidence>
<gene>
    <name evidence="10" type="ORF">A361_02120</name>
</gene>
<comment type="subcellular location">
    <subcellularLocation>
        <location evidence="1">Cell membrane</location>
        <topology evidence="1">Multi-pass membrane protein</topology>
    </subcellularLocation>
</comment>
<dbReference type="InterPro" id="IPR048454">
    <property type="entry name" value="YetF_N"/>
</dbReference>